<evidence type="ECO:0000256" key="1">
    <source>
        <dbReference type="ARBA" id="ARBA00010515"/>
    </source>
</evidence>
<dbReference type="PANTHER" id="PTHR48081:SF30">
    <property type="entry name" value="ACETYL-HYDROLASE LIPR-RELATED"/>
    <property type="match status" value="1"/>
</dbReference>
<dbReference type="InterPro" id="IPR013094">
    <property type="entry name" value="AB_hydrolase_3"/>
</dbReference>
<keyword evidence="4" id="KW-0732">Signal</keyword>
<reference evidence="6" key="2">
    <citation type="submission" date="2020-09" db="EMBL/GenBank/DDBJ databases">
        <authorList>
            <person name="Sun Q."/>
            <person name="Ohkuma M."/>
        </authorList>
    </citation>
    <scope>NUCLEOTIDE SEQUENCE</scope>
    <source>
        <strain evidence="6">JCM 3276</strain>
    </source>
</reference>
<protein>
    <submittedName>
        <fullName evidence="6">Esterase</fullName>
    </submittedName>
</protein>
<accession>A0A918LBE8</accession>
<evidence type="ECO:0000256" key="3">
    <source>
        <dbReference type="PROSITE-ProRule" id="PRU10038"/>
    </source>
</evidence>
<sequence>MRVVIRPVFRYSPLTPVMLRLAVVFEWAASFVVPVTRDTEVERVDFPGFHGEWIRPPGADPDKVMLFLHGGGFFCCGLRTHRRLAARIAERAGVTALSVAYRQLPASPLAVSMADAHHAYTWLVEQGFTDIVIAGDSAGGFLALTTALTARDEGQPGPAALVALSPLVELDHLGRAEHPNLKTDAYLPAHRLPKLRTMLLAGLDEDPSPARRDLSGLPPVLIQAGGAEALLYDAHLLAARLCAAGVPHRLQVWEGQLHVFQAFAGPIPEGHAALDEVGAFLRSATGSGHAAA</sequence>
<comment type="similarity">
    <text evidence="1">Belongs to the 'GDXG' lipolytic enzyme family.</text>
</comment>
<evidence type="ECO:0000313" key="6">
    <source>
        <dbReference type="EMBL" id="GGS27977.1"/>
    </source>
</evidence>
<evidence type="ECO:0000313" key="7">
    <source>
        <dbReference type="Proteomes" id="UP000660680"/>
    </source>
</evidence>
<proteinExistence type="inferred from homology"/>
<keyword evidence="7" id="KW-1185">Reference proteome</keyword>
<feature type="signal peptide" evidence="4">
    <location>
        <begin position="1"/>
        <end position="28"/>
    </location>
</feature>
<dbReference type="EMBL" id="BMRB01000002">
    <property type="protein sequence ID" value="GGS27977.1"/>
    <property type="molecule type" value="Genomic_DNA"/>
</dbReference>
<dbReference type="Gene3D" id="3.40.50.1820">
    <property type="entry name" value="alpha/beta hydrolase"/>
    <property type="match status" value="1"/>
</dbReference>
<evidence type="ECO:0000259" key="5">
    <source>
        <dbReference type="Pfam" id="PF07859"/>
    </source>
</evidence>
<evidence type="ECO:0000256" key="2">
    <source>
        <dbReference type="ARBA" id="ARBA00022801"/>
    </source>
</evidence>
<dbReference type="AlphaFoldDB" id="A0A918LBE8"/>
<dbReference type="GO" id="GO:0004806">
    <property type="term" value="F:triacylglycerol lipase activity"/>
    <property type="evidence" value="ECO:0007669"/>
    <property type="project" value="TreeGrafter"/>
</dbReference>
<feature type="chain" id="PRO_5039051310" evidence="4">
    <location>
        <begin position="29"/>
        <end position="292"/>
    </location>
</feature>
<comment type="caution">
    <text evidence="6">The sequence shown here is derived from an EMBL/GenBank/DDBJ whole genome shotgun (WGS) entry which is preliminary data.</text>
</comment>
<keyword evidence="2" id="KW-0378">Hydrolase</keyword>
<gene>
    <name evidence="6" type="ORF">GCM10010171_21020</name>
</gene>
<organism evidence="6 7">
    <name type="scientific">Actinokineospora fastidiosa</name>
    <dbReference type="NCBI Taxonomy" id="1816"/>
    <lineage>
        <taxon>Bacteria</taxon>
        <taxon>Bacillati</taxon>
        <taxon>Actinomycetota</taxon>
        <taxon>Actinomycetes</taxon>
        <taxon>Pseudonocardiales</taxon>
        <taxon>Pseudonocardiaceae</taxon>
        <taxon>Actinokineospora</taxon>
    </lineage>
</organism>
<dbReference type="Pfam" id="PF07859">
    <property type="entry name" value="Abhydrolase_3"/>
    <property type="match status" value="1"/>
</dbReference>
<feature type="domain" description="Alpha/beta hydrolase fold-3" evidence="5">
    <location>
        <begin position="65"/>
        <end position="261"/>
    </location>
</feature>
<name>A0A918LBE8_9PSEU</name>
<dbReference type="InterPro" id="IPR029058">
    <property type="entry name" value="AB_hydrolase_fold"/>
</dbReference>
<dbReference type="Proteomes" id="UP000660680">
    <property type="component" value="Unassembled WGS sequence"/>
</dbReference>
<dbReference type="PANTHER" id="PTHR48081">
    <property type="entry name" value="AB HYDROLASE SUPERFAMILY PROTEIN C4A8.06C"/>
    <property type="match status" value="1"/>
</dbReference>
<dbReference type="SUPFAM" id="SSF53474">
    <property type="entry name" value="alpha/beta-Hydrolases"/>
    <property type="match status" value="1"/>
</dbReference>
<evidence type="ECO:0000256" key="4">
    <source>
        <dbReference type="SAM" id="SignalP"/>
    </source>
</evidence>
<reference evidence="6" key="1">
    <citation type="journal article" date="2014" name="Int. J. Syst. Evol. Microbiol.">
        <title>Complete genome sequence of Corynebacterium casei LMG S-19264T (=DSM 44701T), isolated from a smear-ripened cheese.</title>
        <authorList>
            <consortium name="US DOE Joint Genome Institute (JGI-PGF)"/>
            <person name="Walter F."/>
            <person name="Albersmeier A."/>
            <person name="Kalinowski J."/>
            <person name="Ruckert C."/>
        </authorList>
    </citation>
    <scope>NUCLEOTIDE SEQUENCE</scope>
    <source>
        <strain evidence="6">JCM 3276</strain>
    </source>
</reference>
<dbReference type="InterPro" id="IPR033140">
    <property type="entry name" value="Lipase_GDXG_put_SER_AS"/>
</dbReference>
<dbReference type="PROSITE" id="PS01174">
    <property type="entry name" value="LIPASE_GDXG_SER"/>
    <property type="match status" value="1"/>
</dbReference>
<feature type="active site" evidence="3">
    <location>
        <position position="137"/>
    </location>
</feature>
<dbReference type="InterPro" id="IPR050300">
    <property type="entry name" value="GDXG_lipolytic_enzyme"/>
</dbReference>